<dbReference type="Proteomes" id="UP000681722">
    <property type="component" value="Unassembled WGS sequence"/>
</dbReference>
<feature type="repeat" description="Cys-rich GLG1" evidence="8">
    <location>
        <begin position="104"/>
        <end position="168"/>
    </location>
</feature>
<keyword evidence="6 10" id="KW-0472">Membrane</keyword>
<dbReference type="InterPro" id="IPR017873">
    <property type="entry name" value="Cys-rich_GLG1_repeat_euk"/>
</dbReference>
<feature type="compositionally biased region" description="Polar residues" evidence="9">
    <location>
        <begin position="1"/>
        <end position="25"/>
    </location>
</feature>
<gene>
    <name evidence="11" type="ORF">GPM918_LOCUS11893</name>
    <name evidence="12" type="ORF">SRO942_LOCUS11894</name>
</gene>
<feature type="region of interest" description="Disordered" evidence="9">
    <location>
        <begin position="1"/>
        <end position="57"/>
    </location>
</feature>
<protein>
    <recommendedName>
        <fullName evidence="14">Golgi apparatus protein 1</fullName>
    </recommendedName>
</protein>
<dbReference type="OrthoDB" id="2015434at2759"/>
<proteinExistence type="predicted"/>
<feature type="repeat" description="Cys-rich GLG1" evidence="8">
    <location>
        <begin position="751"/>
        <end position="811"/>
    </location>
</feature>
<evidence type="ECO:0000256" key="5">
    <source>
        <dbReference type="ARBA" id="ARBA00022989"/>
    </source>
</evidence>
<evidence type="ECO:0000313" key="13">
    <source>
        <dbReference type="Proteomes" id="UP000663829"/>
    </source>
</evidence>
<reference evidence="11" key="1">
    <citation type="submission" date="2021-02" db="EMBL/GenBank/DDBJ databases">
        <authorList>
            <person name="Nowell W R."/>
        </authorList>
    </citation>
    <scope>NUCLEOTIDE SEQUENCE</scope>
</reference>
<dbReference type="PROSITE" id="PS51289">
    <property type="entry name" value="GLG1_C_RICH"/>
    <property type="match status" value="7"/>
</dbReference>
<feature type="repeat" description="Cys-rich GLG1" evidence="8">
    <location>
        <begin position="1056"/>
        <end position="1116"/>
    </location>
</feature>
<dbReference type="GO" id="GO:0017134">
    <property type="term" value="F:fibroblast growth factor binding"/>
    <property type="evidence" value="ECO:0007669"/>
    <property type="project" value="TreeGrafter"/>
</dbReference>
<sequence>MVSMTHSQKYQGDNAYQQERVQGRQNDPPPPRSDIQRQNQQQFLPRGQSRSDAAAPPSRSIISLAASPQCEDDVSRYCNKGSSSPISNLKVLQCMDDLDDAVHLIHTDCQDLIYDFKLNMTKDARFDDAAKKQCRNDIKQLDECERFVEAPGTGRLIACLYDRLDNITEPGCRLFINQMQAVVFNDWQLSENFLISCRDDIDRTNCGRLDDENKALNHAQGAVVSCLSVKFASLRPECKKQIFRLAEMQSEDYHLDRALYYACRDDRERFCNQVSAGNGRVYRCLYEHKFDTMMSIDCRNEVQRRQSLLVENVGIDAGLTRACAREIDLNQCKNRSYSNNQQQQSTEVDKKLSLVNLLLCLEDRIKKGGNVQDDCRREMLAHRRMLMSDFELSPDIVRNCDTELTNYCSRLWADKSRGTAKQKGGRVLHCLLDAVRKHRQFDEKCLVSIRTLIRATDPGEDVRADPMLERDCQPIINTVCSNIKPGESNVIMCLLENLRSSRMTEECKDRLMEISYFMARDWRLTPKLLRTCKSNLFTECRLENWSLDKDMSEAKVGYLLGCLYQQRKNLSPECGAELRRLMYIRSKSIDLLPEIEDSCIRDLAKFCHEHDDKGDELKCLQTKYNDLDKTCKEAVKNYTTETTADANLDLVLMKACEPMIQRYCQNGNENNMIRCLIQHKNERSMDSRCKAGIEHHQLTSMKDAFLSQQFRTNCYSEITEHCAKRHTKPKIIQCLADLMLKDALQLKGEQQITEGCRDELKFELLQRNENIYLDPSLQNACQYDIARLCSDIKAGNAQIIDCLKENRDKIQAKACYVKLNKREKLDIIVPENDYSLMDKCSGFISKFCSTQRKQNVLGCLRRNMNQDAMPSGCRKVLFLRLMILNSDARFNKALLESCNEDIQHHCAQEIAQNADNDDDDTSEEQDDQTPTQERDGTDIAENDDEGEDSPNQQRRRRRREIQEQNEDTNNDVVNLMDRKMGGRVIECLRRKYADSTVTLNPQCVVELIDVIQTSKIDVKFDVQLYRSCQKILAKKCSDKSEKEDCLKLLYQHDDIPDDDNCKAQVVRIIKEGEADIHVDRALAFACRADISRYCNDIPLGKGKQLQCLLSYADKSLTKDCTTVLNTRKELWKKSEVNGIHDMMKTMGKSNNSTYLFAICILILFTMFCAGCVCRNIPYTKYSRLNKYK</sequence>
<dbReference type="GO" id="GO:0000139">
    <property type="term" value="C:Golgi membrane"/>
    <property type="evidence" value="ECO:0007669"/>
    <property type="project" value="InterPro"/>
</dbReference>
<feature type="compositionally biased region" description="Acidic residues" evidence="9">
    <location>
        <begin position="938"/>
        <end position="948"/>
    </location>
</feature>
<dbReference type="PANTHER" id="PTHR11884:SF1">
    <property type="entry name" value="GOLGI APPARATUS PROTEIN 1"/>
    <property type="match status" value="1"/>
</dbReference>
<accession>A0A814E7U1</accession>
<feature type="repeat" description="Cys-rich GLG1" evidence="8">
    <location>
        <begin position="233"/>
        <end position="293"/>
    </location>
</feature>
<feature type="repeat" description="Cys-rich GLG1" evidence="8">
    <location>
        <begin position="440"/>
        <end position="502"/>
    </location>
</feature>
<keyword evidence="2 10" id="KW-0812">Transmembrane</keyword>
<dbReference type="EMBL" id="CAJOBC010002539">
    <property type="protein sequence ID" value="CAF3738037.1"/>
    <property type="molecule type" value="Genomic_DNA"/>
</dbReference>
<keyword evidence="7" id="KW-0325">Glycoprotein</keyword>
<evidence type="ECO:0000256" key="4">
    <source>
        <dbReference type="ARBA" id="ARBA00022737"/>
    </source>
</evidence>
<dbReference type="Proteomes" id="UP000663829">
    <property type="component" value="Unassembled WGS sequence"/>
</dbReference>
<keyword evidence="3" id="KW-0732">Signal</keyword>
<feature type="region of interest" description="Disordered" evidence="9">
    <location>
        <begin position="913"/>
        <end position="971"/>
    </location>
</feature>
<evidence type="ECO:0000256" key="3">
    <source>
        <dbReference type="ARBA" id="ARBA00022729"/>
    </source>
</evidence>
<evidence type="ECO:0000256" key="10">
    <source>
        <dbReference type="SAM" id="Phobius"/>
    </source>
</evidence>
<dbReference type="InterPro" id="IPR039728">
    <property type="entry name" value="GLG1"/>
</dbReference>
<dbReference type="EMBL" id="CAJNOQ010002539">
    <property type="protein sequence ID" value="CAF0964275.1"/>
    <property type="molecule type" value="Genomic_DNA"/>
</dbReference>
<dbReference type="Pfam" id="PF00839">
    <property type="entry name" value="Cys_rich_FGFR"/>
    <property type="match status" value="13"/>
</dbReference>
<evidence type="ECO:0000256" key="6">
    <source>
        <dbReference type="ARBA" id="ARBA00023136"/>
    </source>
</evidence>
<feature type="repeat" description="Cys-rich GLG1" evidence="8">
    <location>
        <begin position="370"/>
        <end position="439"/>
    </location>
</feature>
<comment type="caution">
    <text evidence="11">The sequence shown here is derived from an EMBL/GenBank/DDBJ whole genome shotgun (WGS) entry which is preliminary data.</text>
</comment>
<evidence type="ECO:0000256" key="9">
    <source>
        <dbReference type="SAM" id="MobiDB-lite"/>
    </source>
</evidence>
<organism evidence="11 13">
    <name type="scientific">Didymodactylos carnosus</name>
    <dbReference type="NCBI Taxonomy" id="1234261"/>
    <lineage>
        <taxon>Eukaryota</taxon>
        <taxon>Metazoa</taxon>
        <taxon>Spiralia</taxon>
        <taxon>Gnathifera</taxon>
        <taxon>Rotifera</taxon>
        <taxon>Eurotatoria</taxon>
        <taxon>Bdelloidea</taxon>
        <taxon>Philodinida</taxon>
        <taxon>Philodinidae</taxon>
        <taxon>Didymodactylos</taxon>
    </lineage>
</organism>
<evidence type="ECO:0000256" key="1">
    <source>
        <dbReference type="ARBA" id="ARBA00004479"/>
    </source>
</evidence>
<feature type="compositionally biased region" description="Acidic residues" evidence="9">
    <location>
        <begin position="915"/>
        <end position="927"/>
    </location>
</feature>
<keyword evidence="5 10" id="KW-1133">Transmembrane helix</keyword>
<evidence type="ECO:0000256" key="2">
    <source>
        <dbReference type="ARBA" id="ARBA00022692"/>
    </source>
</evidence>
<dbReference type="PANTHER" id="PTHR11884">
    <property type="entry name" value="SELECTIN LIGAND RELATED"/>
    <property type="match status" value="1"/>
</dbReference>
<feature type="repeat" description="Cys-rich GLG1" evidence="8">
    <location>
        <begin position="626"/>
        <end position="684"/>
    </location>
</feature>
<evidence type="ECO:0000313" key="11">
    <source>
        <dbReference type="EMBL" id="CAF0964275.1"/>
    </source>
</evidence>
<dbReference type="AlphaFoldDB" id="A0A814E7U1"/>
<evidence type="ECO:0000256" key="7">
    <source>
        <dbReference type="ARBA" id="ARBA00023180"/>
    </source>
</evidence>
<feature type="transmembrane region" description="Helical" evidence="10">
    <location>
        <begin position="1154"/>
        <end position="1173"/>
    </location>
</feature>
<comment type="subcellular location">
    <subcellularLocation>
        <location evidence="1">Membrane</location>
        <topology evidence="1">Single-pass type I membrane protein</topology>
    </subcellularLocation>
</comment>
<keyword evidence="13" id="KW-1185">Reference proteome</keyword>
<keyword evidence="4" id="KW-0677">Repeat</keyword>
<dbReference type="InterPro" id="IPR001893">
    <property type="entry name" value="Cys-rich_GLG1_repeat"/>
</dbReference>
<name>A0A814E7U1_9BILA</name>
<evidence type="ECO:0008006" key="14">
    <source>
        <dbReference type="Google" id="ProtNLM"/>
    </source>
</evidence>
<evidence type="ECO:0000256" key="8">
    <source>
        <dbReference type="PROSITE-ProRule" id="PRU00622"/>
    </source>
</evidence>
<evidence type="ECO:0000313" key="12">
    <source>
        <dbReference type="EMBL" id="CAF3738037.1"/>
    </source>
</evidence>